<feature type="transmembrane region" description="Helical" evidence="1">
    <location>
        <begin position="319"/>
        <end position="338"/>
    </location>
</feature>
<dbReference type="Proteomes" id="UP000051324">
    <property type="component" value="Unassembled WGS sequence"/>
</dbReference>
<dbReference type="PATRIC" id="fig|1423724.4.peg.355"/>
<dbReference type="Pfam" id="PF06772">
    <property type="entry name" value="LtrA"/>
    <property type="match status" value="1"/>
</dbReference>
<dbReference type="eggNOG" id="COG4292">
    <property type="taxonomic scope" value="Bacteria"/>
</dbReference>
<keyword evidence="1" id="KW-0812">Transmembrane</keyword>
<keyword evidence="1" id="KW-0472">Membrane</keyword>
<keyword evidence="1" id="KW-1133">Transmembrane helix</keyword>
<feature type="transmembrane region" description="Helical" evidence="1">
    <location>
        <begin position="12"/>
        <end position="30"/>
    </location>
</feature>
<proteinExistence type="predicted"/>
<evidence type="ECO:0000313" key="2">
    <source>
        <dbReference type="EMBL" id="KRL84856.1"/>
    </source>
</evidence>
<dbReference type="EMBL" id="AZFT01000048">
    <property type="protein sequence ID" value="KRL84856.1"/>
    <property type="molecule type" value="Genomic_DNA"/>
</dbReference>
<feature type="transmembrane region" description="Helical" evidence="1">
    <location>
        <begin position="253"/>
        <end position="275"/>
    </location>
</feature>
<feature type="transmembrane region" description="Helical" evidence="1">
    <location>
        <begin position="42"/>
        <end position="63"/>
    </location>
</feature>
<dbReference type="RefSeq" id="WP_025086742.1">
    <property type="nucleotide sequence ID" value="NZ_AZFT01000048.1"/>
</dbReference>
<accession>A0A0R1U107</accession>
<dbReference type="InterPro" id="IPR010640">
    <property type="entry name" value="Low_temperature_requirement_A"/>
</dbReference>
<dbReference type="AlphaFoldDB" id="A0A0R1U107"/>
<feature type="transmembrane region" description="Helical" evidence="1">
    <location>
        <begin position="344"/>
        <end position="364"/>
    </location>
</feature>
<feature type="transmembrane region" description="Helical" evidence="1">
    <location>
        <begin position="137"/>
        <end position="154"/>
    </location>
</feature>
<sequence length="368" mass="42179">MKVLPKKVQLTELFYDLVFVFAISKVTGLIHHVENAREFLEYFGLFAIVMIVFLNTWMVQTVYTNRYGKNSLRDIIFFMLDMAILLFMSNTFTGEITMWFRPFVFATGLLSLTLFLEYFLTYRTAKDSVTKEVTQKFMYILGFRTVMLLLSILFSLKVGLILAVLGILGSWILPLFFTRTMRKSPINFPHLLERLTLITIITFGETIVDIAPYFTLKTIGLPSLLIFGVVCLLFMTYITQFDHYIDEKRTGETGVLLIYLHYFILFGLSLITVALSFISETHFDDHVAVLCLYGGLMLFYIGILIAARYNQGKLHLSPQLVGLFGVTTILGAICSYLTGTFFWVTLITFAVTLLNATSYIAYLLHKLR</sequence>
<feature type="transmembrane region" description="Helical" evidence="1">
    <location>
        <begin position="98"/>
        <end position="116"/>
    </location>
</feature>
<evidence type="ECO:0000256" key="1">
    <source>
        <dbReference type="SAM" id="Phobius"/>
    </source>
</evidence>
<organism evidence="2 3">
    <name type="scientific">Ligilactobacillus apodemi DSM 16634 = JCM 16172</name>
    <dbReference type="NCBI Taxonomy" id="1423724"/>
    <lineage>
        <taxon>Bacteria</taxon>
        <taxon>Bacillati</taxon>
        <taxon>Bacillota</taxon>
        <taxon>Bacilli</taxon>
        <taxon>Lactobacillales</taxon>
        <taxon>Lactobacillaceae</taxon>
        <taxon>Ligilactobacillus</taxon>
    </lineage>
</organism>
<feature type="transmembrane region" description="Helical" evidence="1">
    <location>
        <begin position="75"/>
        <end position="92"/>
    </location>
</feature>
<name>A0A0R1U107_9LACO</name>
<dbReference type="OrthoDB" id="9798526at2"/>
<keyword evidence="3" id="KW-1185">Reference proteome</keyword>
<protein>
    <submittedName>
        <fullName evidence="2">Low temperature requirement protein ltra</fullName>
    </submittedName>
</protein>
<dbReference type="STRING" id="1423724.FC32_GL000337"/>
<comment type="caution">
    <text evidence="2">The sequence shown here is derived from an EMBL/GenBank/DDBJ whole genome shotgun (WGS) entry which is preliminary data.</text>
</comment>
<feature type="transmembrane region" description="Helical" evidence="1">
    <location>
        <begin position="220"/>
        <end position="241"/>
    </location>
</feature>
<dbReference type="PANTHER" id="PTHR36840:SF1">
    <property type="entry name" value="BLL5714 PROTEIN"/>
    <property type="match status" value="1"/>
</dbReference>
<dbReference type="PANTHER" id="PTHR36840">
    <property type="entry name" value="BLL5714 PROTEIN"/>
    <property type="match status" value="1"/>
</dbReference>
<gene>
    <name evidence="2" type="ORF">FC32_GL000337</name>
</gene>
<feature type="transmembrane region" description="Helical" evidence="1">
    <location>
        <begin position="287"/>
        <end position="307"/>
    </location>
</feature>
<evidence type="ECO:0000313" key="3">
    <source>
        <dbReference type="Proteomes" id="UP000051324"/>
    </source>
</evidence>
<reference evidence="2 3" key="1">
    <citation type="journal article" date="2015" name="Genome Announc.">
        <title>Expanding the biotechnology potential of lactobacilli through comparative genomics of 213 strains and associated genera.</title>
        <authorList>
            <person name="Sun Z."/>
            <person name="Harris H.M."/>
            <person name="McCann A."/>
            <person name="Guo C."/>
            <person name="Argimon S."/>
            <person name="Zhang W."/>
            <person name="Yang X."/>
            <person name="Jeffery I.B."/>
            <person name="Cooney J.C."/>
            <person name="Kagawa T.F."/>
            <person name="Liu W."/>
            <person name="Song Y."/>
            <person name="Salvetti E."/>
            <person name="Wrobel A."/>
            <person name="Rasinkangas P."/>
            <person name="Parkhill J."/>
            <person name="Rea M.C."/>
            <person name="O'Sullivan O."/>
            <person name="Ritari J."/>
            <person name="Douillard F.P."/>
            <person name="Paul Ross R."/>
            <person name="Yang R."/>
            <person name="Briner A.E."/>
            <person name="Felis G.E."/>
            <person name="de Vos W.M."/>
            <person name="Barrangou R."/>
            <person name="Klaenhammer T.R."/>
            <person name="Caufield P.W."/>
            <person name="Cui Y."/>
            <person name="Zhang H."/>
            <person name="O'Toole P.W."/>
        </authorList>
    </citation>
    <scope>NUCLEOTIDE SEQUENCE [LARGE SCALE GENOMIC DNA]</scope>
    <source>
        <strain evidence="2 3">DSM 16634</strain>
    </source>
</reference>